<keyword evidence="6 10" id="KW-0297">G-protein coupled receptor</keyword>
<organism evidence="13 14">
    <name type="scientific">Monodelphis domestica</name>
    <name type="common">Gray short-tailed opossum</name>
    <dbReference type="NCBI Taxonomy" id="13616"/>
    <lineage>
        <taxon>Eukaryota</taxon>
        <taxon>Metazoa</taxon>
        <taxon>Chordata</taxon>
        <taxon>Craniata</taxon>
        <taxon>Vertebrata</taxon>
        <taxon>Euteleostomi</taxon>
        <taxon>Mammalia</taxon>
        <taxon>Metatheria</taxon>
        <taxon>Didelphimorphia</taxon>
        <taxon>Didelphidae</taxon>
        <taxon>Monodelphis</taxon>
    </lineage>
</organism>
<evidence type="ECO:0000256" key="6">
    <source>
        <dbReference type="ARBA" id="ARBA00023040"/>
    </source>
</evidence>
<evidence type="ECO:0000256" key="8">
    <source>
        <dbReference type="ARBA" id="ARBA00023170"/>
    </source>
</evidence>
<protein>
    <recommendedName>
        <fullName evidence="11">Olfactory receptor</fullName>
    </recommendedName>
</protein>
<dbReference type="InParanoid" id="A0A5F8H9D5"/>
<dbReference type="Proteomes" id="UP000002280">
    <property type="component" value="Chromosome 8"/>
</dbReference>
<dbReference type="Gene3D" id="1.20.1070.10">
    <property type="entry name" value="Rhodopsin 7-helix transmembrane proteins"/>
    <property type="match status" value="1"/>
</dbReference>
<keyword evidence="9 10" id="KW-0807">Transducer</keyword>
<feature type="transmembrane region" description="Helical" evidence="11">
    <location>
        <begin position="63"/>
        <end position="81"/>
    </location>
</feature>
<reference evidence="13 14" key="1">
    <citation type="journal article" date="2007" name="Nature">
        <title>Genome of the marsupial Monodelphis domestica reveals innovation in non-coding sequences.</title>
        <authorList>
            <person name="Mikkelsen T.S."/>
            <person name="Wakefield M.J."/>
            <person name="Aken B."/>
            <person name="Amemiya C.T."/>
            <person name="Chang J.L."/>
            <person name="Duke S."/>
            <person name="Garber M."/>
            <person name="Gentles A.J."/>
            <person name="Goodstadt L."/>
            <person name="Heger A."/>
            <person name="Jurka J."/>
            <person name="Kamal M."/>
            <person name="Mauceli E."/>
            <person name="Searle S.M."/>
            <person name="Sharpe T."/>
            <person name="Baker M.L."/>
            <person name="Batzer M.A."/>
            <person name="Benos P.V."/>
            <person name="Belov K."/>
            <person name="Clamp M."/>
            <person name="Cook A."/>
            <person name="Cuff J."/>
            <person name="Das R."/>
            <person name="Davidow L."/>
            <person name="Deakin J.E."/>
            <person name="Fazzari M.J."/>
            <person name="Glass J.L."/>
            <person name="Grabherr M."/>
            <person name="Greally J.M."/>
            <person name="Gu W."/>
            <person name="Hore T.A."/>
            <person name="Huttley G.A."/>
            <person name="Kleber M."/>
            <person name="Jirtle R.L."/>
            <person name="Koina E."/>
            <person name="Lee J.T."/>
            <person name="Mahony S."/>
            <person name="Marra M.A."/>
            <person name="Miller R.D."/>
            <person name="Nicholls R.D."/>
            <person name="Oda M."/>
            <person name="Papenfuss A.T."/>
            <person name="Parra Z.E."/>
            <person name="Pollock D.D."/>
            <person name="Ray D.A."/>
            <person name="Schein J.E."/>
            <person name="Speed T.P."/>
            <person name="Thompson K."/>
            <person name="VandeBerg J.L."/>
            <person name="Wade C.M."/>
            <person name="Walker J.A."/>
            <person name="Waters P.D."/>
            <person name="Webber C."/>
            <person name="Weidman J.R."/>
            <person name="Xie X."/>
            <person name="Zody M.C."/>
            <person name="Baldwin J."/>
            <person name="Abdouelleil A."/>
            <person name="Abdulkadir J."/>
            <person name="Abebe A."/>
            <person name="Abera B."/>
            <person name="Abreu J."/>
            <person name="Acer S.C."/>
            <person name="Aftuck L."/>
            <person name="Alexander A."/>
            <person name="An P."/>
            <person name="Anderson E."/>
            <person name="Anderson S."/>
            <person name="Arachi H."/>
            <person name="Azer M."/>
            <person name="Bachantsang P."/>
            <person name="Barry A."/>
            <person name="Bayul T."/>
            <person name="Berlin A."/>
            <person name="Bessette D."/>
            <person name="Bloom T."/>
            <person name="Bloom T."/>
            <person name="Boguslavskiy L."/>
            <person name="Bonnet C."/>
            <person name="Boukhgalter B."/>
            <person name="Bourzgui I."/>
            <person name="Brown A."/>
            <person name="Cahill P."/>
            <person name="Channer S."/>
            <person name="Cheshatsang Y."/>
            <person name="Chuda L."/>
            <person name="Citroen M."/>
            <person name="Collymore A."/>
            <person name="Cooke P."/>
            <person name="Costello M."/>
            <person name="D'Aco K."/>
            <person name="Daza R."/>
            <person name="De Haan G."/>
            <person name="DeGray S."/>
            <person name="DeMaso C."/>
            <person name="Dhargay N."/>
            <person name="Dooley K."/>
            <person name="Dooley E."/>
            <person name="Doricent M."/>
            <person name="Dorje P."/>
            <person name="Dorjee K."/>
            <person name="Dupes A."/>
            <person name="Elong R."/>
            <person name="Falk J."/>
            <person name="Farina A."/>
            <person name="Faro S."/>
            <person name="Ferguson D."/>
            <person name="Fisher S."/>
            <person name="Foley C.D."/>
            <person name="Franke A."/>
            <person name="Friedrich D."/>
            <person name="Gadbois L."/>
            <person name="Gearin G."/>
            <person name="Gearin C.R."/>
            <person name="Giannoukos G."/>
            <person name="Goode T."/>
            <person name="Graham J."/>
            <person name="Grandbois E."/>
            <person name="Grewal S."/>
            <person name="Gyaltsen K."/>
            <person name="Hafez N."/>
            <person name="Hagos B."/>
            <person name="Hall J."/>
            <person name="Henson C."/>
            <person name="Hollinger A."/>
            <person name="Honan T."/>
            <person name="Huard M.D."/>
            <person name="Hughes L."/>
            <person name="Hurhula B."/>
            <person name="Husby M.E."/>
            <person name="Kamat A."/>
            <person name="Kanga B."/>
            <person name="Kashin S."/>
            <person name="Khazanovich D."/>
            <person name="Kisner P."/>
            <person name="Lance K."/>
            <person name="Lara M."/>
            <person name="Lee W."/>
            <person name="Lennon N."/>
            <person name="Letendre F."/>
            <person name="LeVine R."/>
            <person name="Lipovsky A."/>
            <person name="Liu X."/>
            <person name="Liu J."/>
            <person name="Liu S."/>
            <person name="Lokyitsang T."/>
            <person name="Lokyitsang Y."/>
            <person name="Lubonja R."/>
            <person name="Lui A."/>
            <person name="MacDonald P."/>
            <person name="Magnisalis V."/>
            <person name="Maru K."/>
            <person name="Matthews C."/>
            <person name="McCusker W."/>
            <person name="McDonough S."/>
            <person name="Mehta T."/>
            <person name="Meldrim J."/>
            <person name="Meneus L."/>
            <person name="Mihai O."/>
            <person name="Mihalev A."/>
            <person name="Mihova T."/>
            <person name="Mittelman R."/>
            <person name="Mlenga V."/>
            <person name="Montmayeur A."/>
            <person name="Mulrain L."/>
            <person name="Navidi A."/>
            <person name="Naylor J."/>
            <person name="Negash T."/>
            <person name="Nguyen T."/>
            <person name="Nguyen N."/>
            <person name="Nicol R."/>
            <person name="Norbu C."/>
            <person name="Norbu N."/>
            <person name="Novod N."/>
            <person name="O'Neill B."/>
            <person name="Osman S."/>
            <person name="Markiewicz E."/>
            <person name="Oyono O.L."/>
            <person name="Patti C."/>
            <person name="Phunkhang P."/>
            <person name="Pierre F."/>
            <person name="Priest M."/>
            <person name="Raghuraman S."/>
            <person name="Rege F."/>
            <person name="Reyes R."/>
            <person name="Rise C."/>
            <person name="Rogov P."/>
            <person name="Ross K."/>
            <person name="Ryan E."/>
            <person name="Settipalli S."/>
            <person name="Shea T."/>
            <person name="Sherpa N."/>
            <person name="Shi L."/>
            <person name="Shih D."/>
            <person name="Sparrow T."/>
            <person name="Spaulding J."/>
            <person name="Stalker J."/>
            <person name="Stange-Thomann N."/>
            <person name="Stavropoulos S."/>
            <person name="Stone C."/>
            <person name="Strader C."/>
            <person name="Tesfaye S."/>
            <person name="Thomson T."/>
            <person name="Thoulutsang Y."/>
            <person name="Thoulutsang D."/>
            <person name="Topham K."/>
            <person name="Topping I."/>
            <person name="Tsamla T."/>
            <person name="Vassiliev H."/>
            <person name="Vo A."/>
            <person name="Wangchuk T."/>
            <person name="Wangdi T."/>
            <person name="Weiand M."/>
            <person name="Wilkinson J."/>
            <person name="Wilson A."/>
            <person name="Yadav S."/>
            <person name="Young G."/>
            <person name="Yu Q."/>
            <person name="Zembek L."/>
            <person name="Zhong D."/>
            <person name="Zimmer A."/>
            <person name="Zwirko Z."/>
            <person name="Jaffe D.B."/>
            <person name="Alvarez P."/>
            <person name="Brockman W."/>
            <person name="Butler J."/>
            <person name="Chin C."/>
            <person name="Gnerre S."/>
            <person name="MacCallum I."/>
            <person name="Graves J.A."/>
            <person name="Ponting C.P."/>
            <person name="Breen M."/>
            <person name="Samollow P.B."/>
            <person name="Lander E.S."/>
            <person name="Lindblad-Toh K."/>
        </authorList>
    </citation>
    <scope>NUCLEOTIDE SEQUENCE [LARGE SCALE GENOMIC DNA]</scope>
</reference>
<reference evidence="13" key="3">
    <citation type="submission" date="2025-09" db="UniProtKB">
        <authorList>
            <consortium name="Ensembl"/>
        </authorList>
    </citation>
    <scope>IDENTIFICATION</scope>
</reference>
<keyword evidence="5 11" id="KW-1133">Transmembrane helix</keyword>
<comment type="subcellular location">
    <subcellularLocation>
        <location evidence="1 11">Cell membrane</location>
        <topology evidence="1 11">Multi-pass membrane protein</topology>
    </subcellularLocation>
</comment>
<evidence type="ECO:0000259" key="12">
    <source>
        <dbReference type="PROSITE" id="PS50262"/>
    </source>
</evidence>
<dbReference type="Ensembl" id="ENSMODT00000076016.1">
    <property type="protein sequence ID" value="ENSMODP00000056543.1"/>
    <property type="gene ID" value="ENSMODG00000049220.1"/>
</dbReference>
<comment type="similarity">
    <text evidence="10">Belongs to the G-protein coupled receptor 1 family.</text>
</comment>
<feature type="transmembrane region" description="Helical" evidence="11">
    <location>
        <begin position="240"/>
        <end position="263"/>
    </location>
</feature>
<evidence type="ECO:0000256" key="1">
    <source>
        <dbReference type="ARBA" id="ARBA00004651"/>
    </source>
</evidence>
<dbReference type="GeneTree" id="ENSGT00940000161454"/>
<keyword evidence="3 10" id="KW-0812">Transmembrane</keyword>
<dbReference type="OMA" id="PNKMILF"/>
<dbReference type="PRINTS" id="PR00245">
    <property type="entry name" value="OLFACTORYR"/>
</dbReference>
<dbReference type="STRING" id="13616.ENSMODP00000056543"/>
<dbReference type="InterPro" id="IPR017452">
    <property type="entry name" value="GPCR_Rhodpsn_7TM"/>
</dbReference>
<reference evidence="13" key="2">
    <citation type="submission" date="2025-08" db="UniProtKB">
        <authorList>
            <consortium name="Ensembl"/>
        </authorList>
    </citation>
    <scope>IDENTIFICATION</scope>
</reference>
<name>A0A5F8H9D5_MONDO</name>
<evidence type="ECO:0000256" key="11">
    <source>
        <dbReference type="RuleBase" id="RU363047"/>
    </source>
</evidence>
<dbReference type="AlphaFoldDB" id="A0A5F8H9D5"/>
<keyword evidence="7 11" id="KW-0472">Membrane</keyword>
<keyword evidence="14" id="KW-1185">Reference proteome</keyword>
<dbReference type="GO" id="GO:0005886">
    <property type="term" value="C:plasma membrane"/>
    <property type="evidence" value="ECO:0000318"/>
    <property type="project" value="GO_Central"/>
</dbReference>
<feature type="domain" description="G-protein coupled receptors family 1 profile" evidence="12">
    <location>
        <begin position="44"/>
        <end position="291"/>
    </location>
</feature>
<sequence length="316" mass="35542">PEQMMPDNLTTDPEFILLPFPSSLHIHYILGVLFLLIYILTLAGNLLIMAIIKMDSHLHTPMYFFLVNLSFFDLFYSSVMVPKLVQILLAKRKTVVFSGCIIQIGLMFFIASSEAFLLSAMAYDRYSAICNPLVYVTVMNKQFCIFLACGSCLLGVINSLLNTLPLLRLHFCGPFLIHHYSCEMPELLPLSCTDLFLNKMILFTTLVVFGFGCFFPIMFSYTRIISAILKISSASGRSKAFSTCSSHVIVVTLFFVTGIGRYLSPATGSILEQVISLQYSTVTPLLNPIIYSLKNVEVRIAIKKIWEKKSILSHSY</sequence>
<dbReference type="SUPFAM" id="SSF81321">
    <property type="entry name" value="Family A G protein-coupled receptor-like"/>
    <property type="match status" value="1"/>
</dbReference>
<keyword evidence="2 11" id="KW-1003">Cell membrane</keyword>
<evidence type="ECO:0000256" key="2">
    <source>
        <dbReference type="ARBA" id="ARBA00022475"/>
    </source>
</evidence>
<keyword evidence="11" id="KW-0716">Sensory transduction</keyword>
<evidence type="ECO:0000256" key="4">
    <source>
        <dbReference type="ARBA" id="ARBA00022725"/>
    </source>
</evidence>
<feature type="transmembrane region" description="Helical" evidence="11">
    <location>
        <begin position="200"/>
        <end position="219"/>
    </location>
</feature>
<evidence type="ECO:0000313" key="13">
    <source>
        <dbReference type="Ensembl" id="ENSMODP00000056543.1"/>
    </source>
</evidence>
<dbReference type="PROSITE" id="PS00237">
    <property type="entry name" value="G_PROTEIN_RECEP_F1_1"/>
    <property type="match status" value="1"/>
</dbReference>
<proteinExistence type="inferred from homology"/>
<evidence type="ECO:0000313" key="14">
    <source>
        <dbReference type="Proteomes" id="UP000002280"/>
    </source>
</evidence>
<evidence type="ECO:0000256" key="9">
    <source>
        <dbReference type="ARBA" id="ARBA00023224"/>
    </source>
</evidence>
<dbReference type="GO" id="GO:0004984">
    <property type="term" value="F:olfactory receptor activity"/>
    <property type="evidence" value="ECO:0000318"/>
    <property type="project" value="GO_Central"/>
</dbReference>
<dbReference type="GO" id="GO:0007165">
    <property type="term" value="P:signal transduction"/>
    <property type="evidence" value="ECO:0000318"/>
    <property type="project" value="GO_Central"/>
</dbReference>
<dbReference type="PROSITE" id="PS50262">
    <property type="entry name" value="G_PROTEIN_RECEP_F1_2"/>
    <property type="match status" value="1"/>
</dbReference>
<evidence type="ECO:0000256" key="5">
    <source>
        <dbReference type="ARBA" id="ARBA00022989"/>
    </source>
</evidence>
<dbReference type="InterPro" id="IPR000725">
    <property type="entry name" value="Olfact_rcpt"/>
</dbReference>
<dbReference type="InterPro" id="IPR050516">
    <property type="entry name" value="Olfactory_GPCR"/>
</dbReference>
<evidence type="ECO:0000256" key="10">
    <source>
        <dbReference type="RuleBase" id="RU000688"/>
    </source>
</evidence>
<dbReference type="GO" id="GO:0004930">
    <property type="term" value="F:G protein-coupled receptor activity"/>
    <property type="evidence" value="ECO:0007669"/>
    <property type="project" value="UniProtKB-KW"/>
</dbReference>
<evidence type="ECO:0000256" key="7">
    <source>
        <dbReference type="ARBA" id="ARBA00023136"/>
    </source>
</evidence>
<keyword evidence="8 10" id="KW-0675">Receptor</keyword>
<gene>
    <name evidence="13" type="primary">LOC130454707</name>
</gene>
<feature type="transmembrane region" description="Helical" evidence="11">
    <location>
        <begin position="101"/>
        <end position="123"/>
    </location>
</feature>
<feature type="transmembrane region" description="Helical" evidence="11">
    <location>
        <begin position="143"/>
        <end position="161"/>
    </location>
</feature>
<accession>A0A5F8H9D5</accession>
<dbReference type="FunFam" id="1.20.1070.10:FF:000015">
    <property type="entry name" value="Olfactory receptor"/>
    <property type="match status" value="1"/>
</dbReference>
<dbReference type="Pfam" id="PF13853">
    <property type="entry name" value="7tm_4"/>
    <property type="match status" value="1"/>
</dbReference>
<dbReference type="PRINTS" id="PR00237">
    <property type="entry name" value="GPCRRHODOPSN"/>
</dbReference>
<feature type="transmembrane region" description="Helical" evidence="11">
    <location>
        <begin position="26"/>
        <end position="51"/>
    </location>
</feature>
<keyword evidence="4 11" id="KW-0552">Olfaction</keyword>
<dbReference type="PANTHER" id="PTHR26452">
    <property type="entry name" value="OLFACTORY RECEPTOR"/>
    <property type="match status" value="1"/>
</dbReference>
<evidence type="ECO:0000256" key="3">
    <source>
        <dbReference type="ARBA" id="ARBA00022692"/>
    </source>
</evidence>
<dbReference type="InterPro" id="IPR000276">
    <property type="entry name" value="GPCR_Rhodpsn"/>
</dbReference>